<protein>
    <recommendedName>
        <fullName evidence="2">DUF4283 domain-containing protein</fullName>
    </recommendedName>
</protein>
<organism evidence="3 4">
    <name type="scientific">Lithospermum erythrorhizon</name>
    <name type="common">Purple gromwell</name>
    <name type="synonym">Lithospermum officinale var. erythrorhizon</name>
    <dbReference type="NCBI Taxonomy" id="34254"/>
    <lineage>
        <taxon>Eukaryota</taxon>
        <taxon>Viridiplantae</taxon>
        <taxon>Streptophyta</taxon>
        <taxon>Embryophyta</taxon>
        <taxon>Tracheophyta</taxon>
        <taxon>Spermatophyta</taxon>
        <taxon>Magnoliopsida</taxon>
        <taxon>eudicotyledons</taxon>
        <taxon>Gunneridae</taxon>
        <taxon>Pentapetalae</taxon>
        <taxon>asterids</taxon>
        <taxon>lamiids</taxon>
        <taxon>Boraginales</taxon>
        <taxon>Boraginaceae</taxon>
        <taxon>Boraginoideae</taxon>
        <taxon>Lithospermeae</taxon>
        <taxon>Lithospermum</taxon>
    </lineage>
</organism>
<name>A0AAV3R4S2_LITER</name>
<feature type="compositionally biased region" description="Basic and acidic residues" evidence="1">
    <location>
        <begin position="446"/>
        <end position="462"/>
    </location>
</feature>
<comment type="caution">
    <text evidence="3">The sequence shown here is derived from an EMBL/GenBank/DDBJ whole genome shotgun (WGS) entry which is preliminary data.</text>
</comment>
<feature type="region of interest" description="Disordered" evidence="1">
    <location>
        <begin position="434"/>
        <end position="475"/>
    </location>
</feature>
<dbReference type="Proteomes" id="UP001454036">
    <property type="component" value="Unassembled WGS sequence"/>
</dbReference>
<dbReference type="AlphaFoldDB" id="A0AAV3R4S2"/>
<feature type="compositionally biased region" description="Polar residues" evidence="1">
    <location>
        <begin position="464"/>
        <end position="475"/>
    </location>
</feature>
<dbReference type="InterPro" id="IPR025558">
    <property type="entry name" value="DUF4283"/>
</dbReference>
<feature type="compositionally biased region" description="Polar residues" evidence="1">
    <location>
        <begin position="23"/>
        <end position="36"/>
    </location>
</feature>
<sequence>MAGGDQPPPLPPPPPTEEVVKQPSPTGEVVQTNHADNPNLAKANPSLTKKTFSQIVQASLGASQTLGEEENNDIGSVPPPAELKPTMTKEGNPAVVFKASDKAKYLAKMKCVLVGKFSHGRPPIGLIKEFFTGLKLKGAYNISLYDTKHLFIECALMEDFTRLWMRITWYVKGFPMRMFKWTPDFSPEKESPLTPVWIHFEGLPLYLFDDEPLLSIANSIGQPLKIDQNNIKRVKLGQASVCVAMDVSKPVRDKVWVAFEEEDSDVVLEGFWQSVSYDHYPSYCPECGHLGHSETVCKRREDPKEEVAKAEDSGSGPEKEKQATGERKETSNPPFRRVARRREKQLNEKDKGTTKAWVQKFFSAQVPDAAVVNDNPFEALEQATDQPENHEHRTLLARTNILDASMLPPPSLLSGLTLIPIPVADCLEGIEVASHPQSAPSSPARESAEGEALKEQLNKEDTVISLNEGGSPSHE</sequence>
<accession>A0AAV3R4S2</accession>
<feature type="region of interest" description="Disordered" evidence="1">
    <location>
        <begin position="301"/>
        <end position="351"/>
    </location>
</feature>
<dbReference type="EMBL" id="BAABME010025050">
    <property type="protein sequence ID" value="GAA0171394.1"/>
    <property type="molecule type" value="Genomic_DNA"/>
</dbReference>
<evidence type="ECO:0000256" key="1">
    <source>
        <dbReference type="SAM" id="MobiDB-lite"/>
    </source>
</evidence>
<feature type="region of interest" description="Disordered" evidence="1">
    <location>
        <begin position="1"/>
        <end position="45"/>
    </location>
</feature>
<reference evidence="3 4" key="1">
    <citation type="submission" date="2024-01" db="EMBL/GenBank/DDBJ databases">
        <title>The complete chloroplast genome sequence of Lithospermum erythrorhizon: insights into the phylogenetic relationship among Boraginaceae species and the maternal lineages of purple gromwells.</title>
        <authorList>
            <person name="Okada T."/>
            <person name="Watanabe K."/>
        </authorList>
    </citation>
    <scope>NUCLEOTIDE SEQUENCE [LARGE SCALE GENOMIC DNA]</scope>
</reference>
<keyword evidence="4" id="KW-1185">Reference proteome</keyword>
<gene>
    <name evidence="3" type="ORF">LIER_41147</name>
</gene>
<evidence type="ECO:0000259" key="2">
    <source>
        <dbReference type="Pfam" id="PF14111"/>
    </source>
</evidence>
<dbReference type="PANTHER" id="PTHR31286">
    <property type="entry name" value="GLYCINE-RICH CELL WALL STRUCTURAL PROTEIN 1.8-LIKE"/>
    <property type="match status" value="1"/>
</dbReference>
<feature type="compositionally biased region" description="Low complexity" evidence="1">
    <location>
        <begin position="434"/>
        <end position="445"/>
    </location>
</feature>
<dbReference type="PANTHER" id="PTHR31286:SF180">
    <property type="entry name" value="OS10G0362600 PROTEIN"/>
    <property type="match status" value="1"/>
</dbReference>
<dbReference type="Pfam" id="PF14111">
    <property type="entry name" value="DUF4283"/>
    <property type="match status" value="1"/>
</dbReference>
<dbReference type="InterPro" id="IPR040256">
    <property type="entry name" value="At4g02000-like"/>
</dbReference>
<evidence type="ECO:0000313" key="3">
    <source>
        <dbReference type="EMBL" id="GAA0171394.1"/>
    </source>
</evidence>
<feature type="region of interest" description="Disordered" evidence="1">
    <location>
        <begin position="62"/>
        <end position="89"/>
    </location>
</feature>
<evidence type="ECO:0000313" key="4">
    <source>
        <dbReference type="Proteomes" id="UP001454036"/>
    </source>
</evidence>
<feature type="compositionally biased region" description="Pro residues" evidence="1">
    <location>
        <begin position="1"/>
        <end position="16"/>
    </location>
</feature>
<proteinExistence type="predicted"/>
<feature type="domain" description="DUF4283" evidence="2">
    <location>
        <begin position="108"/>
        <end position="188"/>
    </location>
</feature>
<feature type="compositionally biased region" description="Basic and acidic residues" evidence="1">
    <location>
        <begin position="301"/>
        <end position="330"/>
    </location>
</feature>